<gene>
    <name evidence="1" type="ORF">PHYBLDRAFT_77580</name>
</gene>
<organism evidence="1 2">
    <name type="scientific">Phycomyces blakesleeanus (strain ATCC 8743b / DSM 1359 / FGSC 10004 / NBRC 33097 / NRRL 1555)</name>
    <dbReference type="NCBI Taxonomy" id="763407"/>
    <lineage>
        <taxon>Eukaryota</taxon>
        <taxon>Fungi</taxon>
        <taxon>Fungi incertae sedis</taxon>
        <taxon>Mucoromycota</taxon>
        <taxon>Mucoromycotina</taxon>
        <taxon>Mucoromycetes</taxon>
        <taxon>Mucorales</taxon>
        <taxon>Phycomycetaceae</taxon>
        <taxon>Phycomyces</taxon>
    </lineage>
</organism>
<protein>
    <submittedName>
        <fullName evidence="1">Uncharacterized protein</fullName>
    </submittedName>
</protein>
<dbReference type="AlphaFoldDB" id="A0A167LPR0"/>
<dbReference type="InParanoid" id="A0A167LPR0"/>
<reference evidence="2" key="1">
    <citation type="submission" date="2015-06" db="EMBL/GenBank/DDBJ databases">
        <title>Expansion of signal transduction pathways in fungi by whole-genome duplication.</title>
        <authorList>
            <consortium name="DOE Joint Genome Institute"/>
            <person name="Corrochano L.M."/>
            <person name="Kuo A."/>
            <person name="Marcet-Houben M."/>
            <person name="Polaino S."/>
            <person name="Salamov A."/>
            <person name="Villalobos J.M."/>
            <person name="Alvarez M.I."/>
            <person name="Avalos J."/>
            <person name="Benito E.P."/>
            <person name="Benoit I."/>
            <person name="Burger G."/>
            <person name="Camino L.P."/>
            <person name="Canovas D."/>
            <person name="Cerda-Olmedo E."/>
            <person name="Cheng J.-F."/>
            <person name="Dominguez A."/>
            <person name="Elias M."/>
            <person name="Eslava A.P."/>
            <person name="Glaser F."/>
            <person name="Grimwood J."/>
            <person name="Gutierrez G."/>
            <person name="Heitman J."/>
            <person name="Henrissat B."/>
            <person name="Iturriaga E.A."/>
            <person name="Lang B.F."/>
            <person name="Lavin J.L."/>
            <person name="Lee S."/>
            <person name="Li W."/>
            <person name="Lindquist E."/>
            <person name="Lopez-Garcia S."/>
            <person name="Luque E.M."/>
            <person name="Marcos A.T."/>
            <person name="Martin J."/>
            <person name="McCluskey K."/>
            <person name="Medina H.R."/>
            <person name="Miralles-Duran A."/>
            <person name="Miyazaki A."/>
            <person name="Munoz-Torres E."/>
            <person name="Oguiza J.A."/>
            <person name="Ohm R."/>
            <person name="Olmedo M."/>
            <person name="Orejas M."/>
            <person name="Ortiz-Castellanos L."/>
            <person name="Pisabarro A.G."/>
            <person name="Rodriguez-Romero J."/>
            <person name="Ruiz-Herrera J."/>
            <person name="Ruiz-Vazquez R."/>
            <person name="Sanz C."/>
            <person name="Schackwitz W."/>
            <person name="Schmutz J."/>
            <person name="Shahriari M."/>
            <person name="Shelest E."/>
            <person name="Silva-Franco F."/>
            <person name="Soanes D."/>
            <person name="Syed K."/>
            <person name="Tagua V.G."/>
            <person name="Talbot N.J."/>
            <person name="Thon M."/>
            <person name="De vries R.P."/>
            <person name="Wiebenga A."/>
            <person name="Yadav J.S."/>
            <person name="Braun E.L."/>
            <person name="Baker S."/>
            <person name="Garre V."/>
            <person name="Horwitz B."/>
            <person name="Torres-Martinez S."/>
            <person name="Idnurm A."/>
            <person name="Herrera-Estrella A."/>
            <person name="Gabaldon T."/>
            <person name="Grigoriev I.V."/>
        </authorList>
    </citation>
    <scope>NUCLEOTIDE SEQUENCE [LARGE SCALE GENOMIC DNA]</scope>
    <source>
        <strain evidence="2">NRRL 1555(-)</strain>
    </source>
</reference>
<sequence>MDMEMNGNMEFNIPGFLSLTPDEEDAPYFEYEEEEELPTWMDDCEVQENLFQILPLTPEESRIDKDNHIVQSNPCYYFFEELGYFTEEPEPIDPTRDYEAEAEQLIQERNRTRGNQPQS</sequence>
<accession>A0A167LPR0</accession>
<dbReference type="GeneID" id="29004179"/>
<proteinExistence type="predicted"/>
<dbReference type="EMBL" id="KV440987">
    <property type="protein sequence ID" value="OAD70866.1"/>
    <property type="molecule type" value="Genomic_DNA"/>
</dbReference>
<dbReference type="VEuPathDB" id="FungiDB:PHYBLDRAFT_77580"/>
<evidence type="ECO:0000313" key="1">
    <source>
        <dbReference type="EMBL" id="OAD70866.1"/>
    </source>
</evidence>
<dbReference type="OrthoDB" id="2285800at2759"/>
<name>A0A167LPR0_PHYB8</name>
<dbReference type="Proteomes" id="UP000077315">
    <property type="component" value="Unassembled WGS sequence"/>
</dbReference>
<evidence type="ECO:0000313" key="2">
    <source>
        <dbReference type="Proteomes" id="UP000077315"/>
    </source>
</evidence>
<keyword evidence="2" id="KW-1185">Reference proteome</keyword>
<dbReference type="RefSeq" id="XP_018288906.1">
    <property type="nucleotide sequence ID" value="XM_018443274.1"/>
</dbReference>